<dbReference type="OrthoDB" id="9799367at2"/>
<sequence length="429" mass="47292">MPATAAISKPRRSEAARLRRYAEATHPRGWIAAADPAWRSGWERLAAEADAMTPDAYLMGLMEQLAWFHDGHTTMYVDGRVGPSGMIRAPGFDLTLPIAASPFFDGLYVTAAKEEGAPLLGARITRVDGVAVEKALRSFAEMWPGNNPTRAHHDADLILRPAVLRGARLAAPAGVSAPVTVEAEIGGSLVKAVLIPRPDAREALIPLSRKPFPVETWRPGPAPNFVHANDHALVIAFDRLFASKDSILAFVREAFAAMEAPAIERVVLDLRRNDGGDNRMGEGLRKHLERSRFNRPGGLYVLIGPHTFSAAQNLTSRIERETWAVFVGEPSGGAPNHEGDATPFQGDGFKAYVSTLPWFDSHPYDKRIWTMPDIAAPLRFADWTAGRDQAMEAAFAHVNDQPLDDLSEQHTNYSERPSQKMEWKPFWRL</sequence>
<reference evidence="1 2" key="1">
    <citation type="submission" date="2019-04" db="EMBL/GenBank/DDBJ databases">
        <title>Sphingomonas psychrotolerans sp. nov., isolated from soil in the Tianshan Mountains, Xinjiang, China.</title>
        <authorList>
            <person name="Luo Y."/>
            <person name="Sheng H."/>
        </authorList>
    </citation>
    <scope>NUCLEOTIDE SEQUENCE [LARGE SCALE GENOMIC DNA]</scope>
    <source>
        <strain evidence="1 2">ZFGT-11</strain>
    </source>
</reference>
<dbReference type="SUPFAM" id="SSF52096">
    <property type="entry name" value="ClpP/crotonase"/>
    <property type="match status" value="1"/>
</dbReference>
<dbReference type="AlphaFoldDB" id="A0A4S1X3D9"/>
<dbReference type="Proteomes" id="UP000306147">
    <property type="component" value="Unassembled WGS sequence"/>
</dbReference>
<evidence type="ECO:0000313" key="2">
    <source>
        <dbReference type="Proteomes" id="UP000306147"/>
    </source>
</evidence>
<dbReference type="Gene3D" id="3.90.226.10">
    <property type="entry name" value="2-enoyl-CoA Hydratase, Chain A, domain 1"/>
    <property type="match status" value="1"/>
</dbReference>
<dbReference type="RefSeq" id="WP_135965431.1">
    <property type="nucleotide sequence ID" value="NZ_SRXT01000008.1"/>
</dbReference>
<protein>
    <recommendedName>
        <fullName evidence="3">Tail specific protease domain-containing protein</fullName>
    </recommendedName>
</protein>
<gene>
    <name evidence="1" type="ORF">E5A73_19020</name>
</gene>
<comment type="caution">
    <text evidence="1">The sequence shown here is derived from an EMBL/GenBank/DDBJ whole genome shotgun (WGS) entry which is preliminary data.</text>
</comment>
<name>A0A4S1X3D9_9SPHN</name>
<proteinExistence type="predicted"/>
<evidence type="ECO:0008006" key="3">
    <source>
        <dbReference type="Google" id="ProtNLM"/>
    </source>
</evidence>
<keyword evidence="2" id="KW-1185">Reference proteome</keyword>
<dbReference type="InterPro" id="IPR029045">
    <property type="entry name" value="ClpP/crotonase-like_dom_sf"/>
</dbReference>
<accession>A0A4S1X3D9</accession>
<dbReference type="EMBL" id="SRXT01000008">
    <property type="protein sequence ID" value="TGX49607.1"/>
    <property type="molecule type" value="Genomic_DNA"/>
</dbReference>
<evidence type="ECO:0000313" key="1">
    <source>
        <dbReference type="EMBL" id="TGX49607.1"/>
    </source>
</evidence>
<organism evidence="1 2">
    <name type="scientific">Sphingomonas gei</name>
    <dbReference type="NCBI Taxonomy" id="1395960"/>
    <lineage>
        <taxon>Bacteria</taxon>
        <taxon>Pseudomonadati</taxon>
        <taxon>Pseudomonadota</taxon>
        <taxon>Alphaproteobacteria</taxon>
        <taxon>Sphingomonadales</taxon>
        <taxon>Sphingomonadaceae</taxon>
        <taxon>Sphingomonas</taxon>
    </lineage>
</organism>